<dbReference type="Pfam" id="PF03009">
    <property type="entry name" value="GDPD"/>
    <property type="match status" value="2"/>
</dbReference>
<dbReference type="GO" id="GO:0006629">
    <property type="term" value="P:lipid metabolic process"/>
    <property type="evidence" value="ECO:0007669"/>
    <property type="project" value="InterPro"/>
</dbReference>
<sequence>MITWLKPERPLSIAHRGASAYAAPNSLQAFEFAAALGADMIEVDLHLTRDGHVVVTHDATLSGGEAIADLTLVELHNRVSPRDVPTLASVLDLAQVHDLGIYADIKAANAANPTCELLQQYGVQRAILGAFDPAIISVLEQANPGYPRAQLVPMGVDPFEIAATAEIIHLCWEAMEDPVAPLNDAFFARCQREGKQVVLWHEEDKERMARLRVLPVLGICSDMPELVNPFEPPFDWPVQIVCHRGANSVAPENTLAAARACYAAGFSHVEIDVHATSDGELVVLHDPTLERTTDGVGRVNAAALADLRALSAGAWFSDHHAAEKIPTLDDVLALAKLWHGKLYVELKTAPAAQVWERVCAFGLQEVCFFWSFDHSLLEDMRAVSDNAHLMMRRQDFASLEETLGSLNPSLVEFTTQDDLSGVAQLKGSGVCSMIAYNGNNPEVFRQIAQLRPDLVNLHQPFDFVRVIQAGDSVNGA</sequence>
<dbReference type="InterPro" id="IPR017946">
    <property type="entry name" value="PLC-like_Pdiesterase_TIM-brl"/>
</dbReference>
<keyword evidence="2" id="KW-0378">Hydrolase</keyword>
<dbReference type="AlphaFoldDB" id="A0A0H5D5F4"/>
<dbReference type="Gene3D" id="3.20.20.190">
    <property type="entry name" value="Phosphatidylinositol (PI) phosphodiesterase"/>
    <property type="match status" value="2"/>
</dbReference>
<dbReference type="Proteomes" id="UP000043764">
    <property type="component" value="Unassembled WGS sequence"/>
</dbReference>
<dbReference type="RefSeq" id="WP_050673842.1">
    <property type="nucleotide sequence ID" value="NZ_CVRL01000037.1"/>
</dbReference>
<evidence type="ECO:0000313" key="3">
    <source>
        <dbReference type="Proteomes" id="UP000043764"/>
    </source>
</evidence>
<reference evidence="3" key="1">
    <citation type="submission" date="2015-05" db="EMBL/GenBank/DDBJ databases">
        <authorList>
            <person name="Rodrigo-Torres Lidia"/>
            <person name="Arahal R.David."/>
        </authorList>
    </citation>
    <scope>NUCLEOTIDE SEQUENCE [LARGE SCALE GENOMIC DNA]</scope>
    <source>
        <strain evidence="3">CECT 7321</strain>
    </source>
</reference>
<evidence type="ECO:0000259" key="1">
    <source>
        <dbReference type="PROSITE" id="PS51704"/>
    </source>
</evidence>
<dbReference type="SUPFAM" id="SSF51695">
    <property type="entry name" value="PLC-like phosphodiesterases"/>
    <property type="match status" value="2"/>
</dbReference>
<dbReference type="EC" id="3.1.4.46" evidence="2"/>
<dbReference type="PROSITE" id="PS51704">
    <property type="entry name" value="GP_PDE"/>
    <property type="match status" value="2"/>
</dbReference>
<evidence type="ECO:0000313" key="2">
    <source>
        <dbReference type="EMBL" id="CRL11953.1"/>
    </source>
</evidence>
<feature type="domain" description="GP-PDE" evidence="1">
    <location>
        <begin position="10"/>
        <end position="231"/>
    </location>
</feature>
<feature type="domain" description="GP-PDE" evidence="1">
    <location>
        <begin position="238"/>
        <end position="476"/>
    </location>
</feature>
<dbReference type="CDD" id="cd08556">
    <property type="entry name" value="GDPD"/>
    <property type="match status" value="1"/>
</dbReference>
<dbReference type="GO" id="GO:0008889">
    <property type="term" value="F:glycerophosphodiester phosphodiesterase activity"/>
    <property type="evidence" value="ECO:0007669"/>
    <property type="project" value="UniProtKB-EC"/>
</dbReference>
<dbReference type="EMBL" id="CVRL01000037">
    <property type="protein sequence ID" value="CRL11953.1"/>
    <property type="molecule type" value="Genomic_DNA"/>
</dbReference>
<dbReference type="PANTHER" id="PTHR46211:SF14">
    <property type="entry name" value="GLYCEROPHOSPHODIESTER PHOSPHODIESTERASE"/>
    <property type="match status" value="1"/>
</dbReference>
<dbReference type="InterPro" id="IPR030395">
    <property type="entry name" value="GP_PDE_dom"/>
</dbReference>
<organism evidence="2 3">
    <name type="scientific">Phaeobacter italicus</name>
    <dbReference type="NCBI Taxonomy" id="481446"/>
    <lineage>
        <taxon>Bacteria</taxon>
        <taxon>Pseudomonadati</taxon>
        <taxon>Pseudomonadota</taxon>
        <taxon>Alphaproteobacteria</taxon>
        <taxon>Rhodobacterales</taxon>
        <taxon>Roseobacteraceae</taxon>
        <taxon>Phaeobacter</taxon>
    </lineage>
</organism>
<dbReference type="PANTHER" id="PTHR46211">
    <property type="entry name" value="GLYCEROPHOSPHORYL DIESTER PHOSPHODIESTERASE"/>
    <property type="match status" value="1"/>
</dbReference>
<dbReference type="CDD" id="cd08566">
    <property type="entry name" value="GDPD_AtGDE_like"/>
    <property type="match status" value="1"/>
</dbReference>
<accession>A0A0H5D5F4</accession>
<keyword evidence="3" id="KW-1185">Reference proteome</keyword>
<proteinExistence type="predicted"/>
<protein>
    <submittedName>
        <fullName evidence="2">Glycerophosphoryl diester phosphodiesterase</fullName>
        <ecNumber evidence="2">3.1.4.46</ecNumber>
    </submittedName>
</protein>
<name>A0A0H5D5F4_9RHOB</name>
<dbReference type="STRING" id="481446.NIT7645_00144"/>
<gene>
    <name evidence="2" type="primary">ugpQ_1</name>
    <name evidence="2" type="ORF">NIT7321_02824</name>
</gene>